<dbReference type="GO" id="GO:0016020">
    <property type="term" value="C:membrane"/>
    <property type="evidence" value="ECO:0007669"/>
    <property type="project" value="UniProtKB-SubCell"/>
</dbReference>
<dbReference type="GO" id="GO:0006882">
    <property type="term" value="P:intracellular zinc ion homeostasis"/>
    <property type="evidence" value="ECO:0007669"/>
    <property type="project" value="TreeGrafter"/>
</dbReference>
<reference evidence="7 8" key="1">
    <citation type="journal article" date="2021" name="Sci. Rep.">
        <title>The genome of the diatom Chaetoceros tenuissimus carries an ancient integrated fragment of an extant virus.</title>
        <authorList>
            <person name="Hongo Y."/>
            <person name="Kimura K."/>
            <person name="Takaki Y."/>
            <person name="Yoshida Y."/>
            <person name="Baba S."/>
            <person name="Kobayashi G."/>
            <person name="Nagasaki K."/>
            <person name="Hano T."/>
            <person name="Tomaru Y."/>
        </authorList>
    </citation>
    <scope>NUCLEOTIDE SEQUENCE [LARGE SCALE GENOMIC DNA]</scope>
    <source>
        <strain evidence="7 8">NIES-3715</strain>
    </source>
</reference>
<sequence>MLLSKVFHASLLLASLASSVASAGTHVASPRVLAEDDHGMVEWAGIFDTPDNSYVWIAQKVDGGYVDATMRLVALPVECASEESLEGVEEAGEEAIEAESCTVLNHGDTITPAADTCYLLTFDDSRWETTFPIDASATSAIAFFAQHIPTEFEEDTHYLKLVSSGEDIEPVAEEAGGHDDEESSKPWGPALGASALVNLVTLSGLIFAIPFISTVLKKFDPVFVYAGFASFAAGAILSCAFFLLLFESTHLIATGWVEEETEHIWRWGTMILLGLILPLIVEAVVGHIKPEEVSPSIVDTKAVQEQFDEEKTDISSTEQSPFKAKTFSEKARVVFAICFGDFIHNLCDGFFIGAAFQDCNSSMAWGIAVATILHEIPQELSDYLILTGPQVGLSTLSAVLVNFATGLSVILGTIIVLAIDIKTSTTGLLLAFGGGIYLQIGCVECMPKMCSHALSPLRKFFCILAFITGAVLIGLVLLDHEHCIADGHDHGHGH</sequence>
<evidence type="ECO:0000313" key="8">
    <source>
        <dbReference type="Proteomes" id="UP001054902"/>
    </source>
</evidence>
<keyword evidence="4 5" id="KW-0472">Membrane</keyword>
<feature type="transmembrane region" description="Helical" evidence="5">
    <location>
        <begin position="195"/>
        <end position="216"/>
    </location>
</feature>
<feature type="transmembrane region" description="Helical" evidence="5">
    <location>
        <begin position="223"/>
        <end position="244"/>
    </location>
</feature>
<evidence type="ECO:0000256" key="1">
    <source>
        <dbReference type="ARBA" id="ARBA00004141"/>
    </source>
</evidence>
<dbReference type="InterPro" id="IPR003689">
    <property type="entry name" value="ZIP"/>
</dbReference>
<dbReference type="PANTHER" id="PTHR16950:SF16">
    <property type="entry name" value="ZINC TRANSPORTER ZIP13"/>
    <property type="match status" value="1"/>
</dbReference>
<comment type="caution">
    <text evidence="7">The sequence shown here is derived from an EMBL/GenBank/DDBJ whole genome shotgun (WGS) entry which is preliminary data.</text>
</comment>
<feature type="transmembrane region" description="Helical" evidence="5">
    <location>
        <begin position="264"/>
        <end position="285"/>
    </location>
</feature>
<dbReference type="Pfam" id="PF02535">
    <property type="entry name" value="Zip"/>
    <property type="match status" value="1"/>
</dbReference>
<feature type="chain" id="PRO_5042063700" evidence="6">
    <location>
        <begin position="23"/>
        <end position="494"/>
    </location>
</feature>
<keyword evidence="3 5" id="KW-1133">Transmembrane helix</keyword>
<evidence type="ECO:0000313" key="7">
    <source>
        <dbReference type="EMBL" id="GFH49734.1"/>
    </source>
</evidence>
<keyword evidence="2 5" id="KW-0812">Transmembrane</keyword>
<evidence type="ECO:0000256" key="2">
    <source>
        <dbReference type="ARBA" id="ARBA00022692"/>
    </source>
</evidence>
<proteinExistence type="predicted"/>
<feature type="transmembrane region" description="Helical" evidence="5">
    <location>
        <begin position="457"/>
        <end position="478"/>
    </location>
</feature>
<name>A0AAD3CQ22_9STRA</name>
<evidence type="ECO:0000256" key="3">
    <source>
        <dbReference type="ARBA" id="ARBA00022989"/>
    </source>
</evidence>
<protein>
    <submittedName>
        <fullName evidence="7">Zip family transporter: zinc ion</fullName>
    </submittedName>
</protein>
<keyword evidence="6" id="KW-0732">Signal</keyword>
<keyword evidence="8" id="KW-1185">Reference proteome</keyword>
<comment type="subcellular location">
    <subcellularLocation>
        <location evidence="1">Membrane</location>
        <topology evidence="1">Multi-pass membrane protein</topology>
    </subcellularLocation>
</comment>
<evidence type="ECO:0000256" key="5">
    <source>
        <dbReference type="SAM" id="Phobius"/>
    </source>
</evidence>
<dbReference type="PANTHER" id="PTHR16950">
    <property type="entry name" value="ZINC TRANSPORTER SLC39A7 HISTIDINE-RICH MEMBRANE PROTEIN KE4"/>
    <property type="match status" value="1"/>
</dbReference>
<organism evidence="7 8">
    <name type="scientific">Chaetoceros tenuissimus</name>
    <dbReference type="NCBI Taxonomy" id="426638"/>
    <lineage>
        <taxon>Eukaryota</taxon>
        <taxon>Sar</taxon>
        <taxon>Stramenopiles</taxon>
        <taxon>Ochrophyta</taxon>
        <taxon>Bacillariophyta</taxon>
        <taxon>Coscinodiscophyceae</taxon>
        <taxon>Chaetocerotophycidae</taxon>
        <taxon>Chaetocerotales</taxon>
        <taxon>Chaetocerotaceae</taxon>
        <taxon>Chaetoceros</taxon>
    </lineage>
</organism>
<dbReference type="EMBL" id="BLLK01000038">
    <property type="protein sequence ID" value="GFH49734.1"/>
    <property type="molecule type" value="Genomic_DNA"/>
</dbReference>
<feature type="transmembrane region" description="Helical" evidence="5">
    <location>
        <begin position="399"/>
        <end position="419"/>
    </location>
</feature>
<dbReference type="Proteomes" id="UP001054902">
    <property type="component" value="Unassembled WGS sequence"/>
</dbReference>
<evidence type="ECO:0000256" key="4">
    <source>
        <dbReference type="ARBA" id="ARBA00023136"/>
    </source>
</evidence>
<dbReference type="AlphaFoldDB" id="A0AAD3CQ22"/>
<feature type="transmembrane region" description="Helical" evidence="5">
    <location>
        <begin position="425"/>
        <end position="445"/>
    </location>
</feature>
<dbReference type="GO" id="GO:0005385">
    <property type="term" value="F:zinc ion transmembrane transporter activity"/>
    <property type="evidence" value="ECO:0007669"/>
    <property type="project" value="TreeGrafter"/>
</dbReference>
<feature type="signal peptide" evidence="6">
    <location>
        <begin position="1"/>
        <end position="22"/>
    </location>
</feature>
<evidence type="ECO:0000256" key="6">
    <source>
        <dbReference type="SAM" id="SignalP"/>
    </source>
</evidence>
<gene>
    <name evidence="7" type="ORF">CTEN210_06210</name>
</gene>
<accession>A0AAD3CQ22</accession>